<evidence type="ECO:0000259" key="6">
    <source>
        <dbReference type="PROSITE" id="PS51294"/>
    </source>
</evidence>
<keyword evidence="5" id="KW-0539">Nucleus</keyword>
<dbReference type="PANTHER" id="PTHR44191">
    <property type="entry name" value="TRANSCRIPTION FACTOR KUA1"/>
    <property type="match status" value="1"/>
</dbReference>
<dbReference type="GO" id="GO:0006355">
    <property type="term" value="P:regulation of DNA-templated transcription"/>
    <property type="evidence" value="ECO:0007669"/>
    <property type="project" value="UniProtKB-ARBA"/>
</dbReference>
<dbReference type="InterPro" id="IPR009057">
    <property type="entry name" value="Homeodomain-like_sf"/>
</dbReference>
<keyword evidence="2" id="KW-0805">Transcription regulation</keyword>
<evidence type="ECO:0000313" key="8">
    <source>
        <dbReference type="Proteomes" id="UP001234989"/>
    </source>
</evidence>
<dbReference type="NCBIfam" id="TIGR01557">
    <property type="entry name" value="myb_SHAQKYF"/>
    <property type="match status" value="1"/>
</dbReference>
<accession>A0AAF0ZDY3</accession>
<dbReference type="CDD" id="cd00167">
    <property type="entry name" value="SANT"/>
    <property type="match status" value="1"/>
</dbReference>
<reference evidence="7" key="1">
    <citation type="submission" date="2023-08" db="EMBL/GenBank/DDBJ databases">
        <title>A de novo genome assembly of Solanum verrucosum Schlechtendal, a Mexican diploid species geographically isolated from the other diploid A-genome species in potato relatives.</title>
        <authorList>
            <person name="Hosaka K."/>
        </authorList>
    </citation>
    <scope>NUCLEOTIDE SEQUENCE</scope>
    <source>
        <tissue evidence="7">Young leaves</tissue>
    </source>
</reference>
<evidence type="ECO:0000256" key="4">
    <source>
        <dbReference type="ARBA" id="ARBA00023163"/>
    </source>
</evidence>
<keyword evidence="3" id="KW-0238">DNA-binding</keyword>
<dbReference type="Proteomes" id="UP001234989">
    <property type="component" value="Chromosome 7"/>
</dbReference>
<evidence type="ECO:0000256" key="3">
    <source>
        <dbReference type="ARBA" id="ARBA00023125"/>
    </source>
</evidence>
<dbReference type="EMBL" id="CP133618">
    <property type="protein sequence ID" value="WMV37412.1"/>
    <property type="molecule type" value="Genomic_DNA"/>
</dbReference>
<dbReference type="SMART" id="SM00717">
    <property type="entry name" value="SANT"/>
    <property type="match status" value="2"/>
</dbReference>
<evidence type="ECO:0000256" key="1">
    <source>
        <dbReference type="ARBA" id="ARBA00004123"/>
    </source>
</evidence>
<keyword evidence="8" id="KW-1185">Reference proteome</keyword>
<dbReference type="FunFam" id="1.10.10.60:FF:000009">
    <property type="entry name" value="transcription factor MYB1R1"/>
    <property type="match status" value="1"/>
</dbReference>
<evidence type="ECO:0000256" key="5">
    <source>
        <dbReference type="ARBA" id="ARBA00023242"/>
    </source>
</evidence>
<proteinExistence type="predicted"/>
<evidence type="ECO:0000313" key="7">
    <source>
        <dbReference type="EMBL" id="WMV37412.1"/>
    </source>
</evidence>
<dbReference type="InterPro" id="IPR052245">
    <property type="entry name" value="Plant_Stress_Dev_TF"/>
</dbReference>
<dbReference type="GO" id="GO:0009739">
    <property type="term" value="P:response to gibberellin"/>
    <property type="evidence" value="ECO:0007669"/>
    <property type="project" value="TreeGrafter"/>
</dbReference>
<dbReference type="SUPFAM" id="SSF46689">
    <property type="entry name" value="Homeodomain-like"/>
    <property type="match status" value="2"/>
</dbReference>
<dbReference type="Gene3D" id="1.10.10.60">
    <property type="entry name" value="Homeodomain-like"/>
    <property type="match status" value="2"/>
</dbReference>
<dbReference type="InterPro" id="IPR006447">
    <property type="entry name" value="Myb_dom_plants"/>
</dbReference>
<sequence>MSIDQTCNSSFWSREQDKIFENTLVIYFNDSNLFMKMEEALPAKSVDDIKDHYNILLKNIDAINFGCAPLPNYLEMQSNANKNLRVDVEWRRGTPWTEEEHRSFLRGLDTSGKGDRRKISRQCVITRTPMQVATHAQKYFKRIEANKKGNIRAREKPSVLDITGVDAEFDGTSKVPTTVDMIESACEGSQGVLNTST</sequence>
<organism evidence="7 8">
    <name type="scientific">Solanum verrucosum</name>
    <dbReference type="NCBI Taxonomy" id="315347"/>
    <lineage>
        <taxon>Eukaryota</taxon>
        <taxon>Viridiplantae</taxon>
        <taxon>Streptophyta</taxon>
        <taxon>Embryophyta</taxon>
        <taxon>Tracheophyta</taxon>
        <taxon>Spermatophyta</taxon>
        <taxon>Magnoliopsida</taxon>
        <taxon>eudicotyledons</taxon>
        <taxon>Gunneridae</taxon>
        <taxon>Pentapetalae</taxon>
        <taxon>asterids</taxon>
        <taxon>lamiids</taxon>
        <taxon>Solanales</taxon>
        <taxon>Solanaceae</taxon>
        <taxon>Solanoideae</taxon>
        <taxon>Solaneae</taxon>
        <taxon>Solanum</taxon>
    </lineage>
</organism>
<dbReference type="InterPro" id="IPR017930">
    <property type="entry name" value="Myb_dom"/>
</dbReference>
<dbReference type="GO" id="GO:0010597">
    <property type="term" value="P:green leaf volatile biosynthetic process"/>
    <property type="evidence" value="ECO:0007669"/>
    <property type="project" value="UniProtKB-ARBA"/>
</dbReference>
<dbReference type="InterPro" id="IPR001005">
    <property type="entry name" value="SANT/Myb"/>
</dbReference>
<dbReference type="AlphaFoldDB" id="A0AAF0ZDY3"/>
<dbReference type="GO" id="GO:0000976">
    <property type="term" value="F:transcription cis-regulatory region binding"/>
    <property type="evidence" value="ECO:0007669"/>
    <property type="project" value="UniProtKB-ARBA"/>
</dbReference>
<keyword evidence="4" id="KW-0804">Transcription</keyword>
<dbReference type="PANTHER" id="PTHR44191:SF73">
    <property type="entry name" value="I-BOX BINDING FACTOR"/>
    <property type="match status" value="1"/>
</dbReference>
<comment type="subcellular location">
    <subcellularLocation>
        <location evidence="1">Nucleus</location>
    </subcellularLocation>
</comment>
<dbReference type="PROSITE" id="PS51294">
    <property type="entry name" value="HTH_MYB"/>
    <property type="match status" value="1"/>
</dbReference>
<dbReference type="GO" id="GO:0005634">
    <property type="term" value="C:nucleus"/>
    <property type="evidence" value="ECO:0007669"/>
    <property type="project" value="UniProtKB-SubCell"/>
</dbReference>
<gene>
    <name evidence="7" type="ORF">MTR67_030797</name>
</gene>
<protein>
    <recommendedName>
        <fullName evidence="6">HTH myb-type domain-containing protein</fullName>
    </recommendedName>
</protein>
<dbReference type="GO" id="GO:0009751">
    <property type="term" value="P:response to salicylic acid"/>
    <property type="evidence" value="ECO:0007669"/>
    <property type="project" value="TreeGrafter"/>
</dbReference>
<evidence type="ECO:0000256" key="2">
    <source>
        <dbReference type="ARBA" id="ARBA00023015"/>
    </source>
</evidence>
<feature type="domain" description="HTH myb-type" evidence="6">
    <location>
        <begin position="91"/>
        <end position="144"/>
    </location>
</feature>
<name>A0AAF0ZDY3_SOLVR</name>